<dbReference type="AlphaFoldDB" id="X1MUW9"/>
<protein>
    <submittedName>
        <fullName evidence="1">Uncharacterized protein</fullName>
    </submittedName>
</protein>
<organism evidence="1">
    <name type="scientific">marine sediment metagenome</name>
    <dbReference type="NCBI Taxonomy" id="412755"/>
    <lineage>
        <taxon>unclassified sequences</taxon>
        <taxon>metagenomes</taxon>
        <taxon>ecological metagenomes</taxon>
    </lineage>
</organism>
<gene>
    <name evidence="1" type="ORF">S06H3_37224</name>
</gene>
<comment type="caution">
    <text evidence="1">The sequence shown here is derived from an EMBL/GenBank/DDBJ whole genome shotgun (WGS) entry which is preliminary data.</text>
</comment>
<evidence type="ECO:0000313" key="1">
    <source>
        <dbReference type="EMBL" id="GAI21841.1"/>
    </source>
</evidence>
<name>X1MUW9_9ZZZZ</name>
<proteinExistence type="predicted"/>
<feature type="non-terminal residue" evidence="1">
    <location>
        <position position="1"/>
    </location>
</feature>
<dbReference type="EMBL" id="BARV01022597">
    <property type="protein sequence ID" value="GAI21841.1"/>
    <property type="molecule type" value="Genomic_DNA"/>
</dbReference>
<reference evidence="1" key="1">
    <citation type="journal article" date="2014" name="Front. Microbiol.">
        <title>High frequency of phylogenetically diverse reductive dehalogenase-homologous genes in deep subseafloor sedimentary metagenomes.</title>
        <authorList>
            <person name="Kawai M."/>
            <person name="Futagami T."/>
            <person name="Toyoda A."/>
            <person name="Takaki Y."/>
            <person name="Nishi S."/>
            <person name="Hori S."/>
            <person name="Arai W."/>
            <person name="Tsubouchi T."/>
            <person name="Morono Y."/>
            <person name="Uchiyama I."/>
            <person name="Ito T."/>
            <person name="Fujiyama A."/>
            <person name="Inagaki F."/>
            <person name="Takami H."/>
        </authorList>
    </citation>
    <scope>NUCLEOTIDE SEQUENCE</scope>
    <source>
        <strain evidence="1">Expedition CK06-06</strain>
    </source>
</reference>
<sequence length="60" mass="6620">PVPIVAHGGERFLGARGGAERPPIEVTIEATIYNYSDIENLEQMIGEAVNKGIHDKYNLR</sequence>
<accession>X1MUW9</accession>